<keyword evidence="2" id="KW-0547">Nucleotide-binding</keyword>
<dbReference type="InterPro" id="IPR011704">
    <property type="entry name" value="ATPase_dyneun-rel_AAA"/>
</dbReference>
<dbReference type="GO" id="GO:0051116">
    <property type="term" value="F:cobaltochelatase activity"/>
    <property type="evidence" value="ECO:0007669"/>
    <property type="project" value="UniProtKB-EC"/>
</dbReference>
<keyword evidence="6" id="KW-1185">Reference proteome</keyword>
<dbReference type="GO" id="GO:0030687">
    <property type="term" value="C:preribosome, large subunit precursor"/>
    <property type="evidence" value="ECO:0007669"/>
    <property type="project" value="TreeGrafter"/>
</dbReference>
<dbReference type="CDD" id="cd00009">
    <property type="entry name" value="AAA"/>
    <property type="match status" value="1"/>
</dbReference>
<protein>
    <submittedName>
        <fullName evidence="5">Cobaltochelatase CobS</fullName>
        <ecNumber evidence="5">6.6.1.2</ecNumber>
    </submittedName>
</protein>
<evidence type="ECO:0000259" key="4">
    <source>
        <dbReference type="SMART" id="SM00382"/>
    </source>
</evidence>
<evidence type="ECO:0000313" key="5">
    <source>
        <dbReference type="EMBL" id="MBB5144798.1"/>
    </source>
</evidence>
<keyword evidence="3" id="KW-0067">ATP-binding</keyword>
<evidence type="ECO:0000256" key="1">
    <source>
        <dbReference type="ARBA" id="ARBA00009417"/>
    </source>
</evidence>
<dbReference type="EC" id="6.6.1.2" evidence="5"/>
<dbReference type="GO" id="GO:0016887">
    <property type="term" value="F:ATP hydrolysis activity"/>
    <property type="evidence" value="ECO:0007669"/>
    <property type="project" value="InterPro"/>
</dbReference>
<organism evidence="5 6">
    <name type="scientific">Desulfovibrio intestinalis</name>
    <dbReference type="NCBI Taxonomy" id="58621"/>
    <lineage>
        <taxon>Bacteria</taxon>
        <taxon>Pseudomonadati</taxon>
        <taxon>Thermodesulfobacteriota</taxon>
        <taxon>Desulfovibrionia</taxon>
        <taxon>Desulfovibrionales</taxon>
        <taxon>Desulfovibrionaceae</taxon>
        <taxon>Desulfovibrio</taxon>
    </lineage>
</organism>
<accession>A0A7W8FGA6</accession>
<dbReference type="Pfam" id="PF08406">
    <property type="entry name" value="CbbQ_C"/>
    <property type="match status" value="1"/>
</dbReference>
<dbReference type="GO" id="GO:0005524">
    <property type="term" value="F:ATP binding"/>
    <property type="evidence" value="ECO:0007669"/>
    <property type="project" value="UniProtKB-KW"/>
</dbReference>
<gene>
    <name evidence="5" type="ORF">HNQ38_002918</name>
</gene>
<dbReference type="GO" id="GO:0000027">
    <property type="term" value="P:ribosomal large subunit assembly"/>
    <property type="evidence" value="ECO:0007669"/>
    <property type="project" value="TreeGrafter"/>
</dbReference>
<dbReference type="Pfam" id="PF07728">
    <property type="entry name" value="AAA_5"/>
    <property type="match status" value="1"/>
</dbReference>
<evidence type="ECO:0000256" key="3">
    <source>
        <dbReference type="ARBA" id="ARBA00022840"/>
    </source>
</evidence>
<keyword evidence="5" id="KW-0436">Ligase</keyword>
<sequence length="450" mass="49449">MKNPIIIEISNLQPTDFDAGQVFSGKPSGTTVRGYAAPTAYTPILDPGYIFHESSRDMVVWFVNLQGPQGTHEPLYVFGPTGCGKTSCIKQLAARLNYPVFEVTGHGRLEFADLVGHLTVKDGNMAFEYGPLALAMRYGALLLLNEIDLTSPEIAAGLNSVLDGSTLCVAENGGEIIQPHPMFRFVATANTNGAGDDTGLYQGTQRQNLAWLDRFTICEVGYPTADVEKSLLARRFPSLPEALCATMVEYANEIRKLFMGEASTGNLTNTIEVTFSTRSLLRWGDLTVRFQPLAHQGIQPVTYALDRALAYRASRETRAMLHELAQRMFPQPVEAEALKTKTTETESLQGEQALRFMRSHLRNTPTVAKPRVHLEVAHTPPGKKQSGKFWIGEARPEGLMLHWGKPDTAGQQHSIPAENCAGNNSVLELEARAAKKLTEGYVLNITKSLF</sequence>
<dbReference type="AlphaFoldDB" id="A0A7W8FGA6"/>
<comment type="similarity">
    <text evidence="1">Belongs to the CbbQ/NirQ/NorQ/GpvN family.</text>
</comment>
<dbReference type="SMART" id="SM00382">
    <property type="entry name" value="AAA"/>
    <property type="match status" value="1"/>
</dbReference>
<dbReference type="SUPFAM" id="SSF52540">
    <property type="entry name" value="P-loop containing nucleoside triphosphate hydrolases"/>
    <property type="match status" value="1"/>
</dbReference>
<comment type="caution">
    <text evidence="5">The sequence shown here is derived from an EMBL/GenBank/DDBJ whole genome shotgun (WGS) entry which is preliminary data.</text>
</comment>
<reference evidence="5 6" key="1">
    <citation type="submission" date="2020-08" db="EMBL/GenBank/DDBJ databases">
        <title>Genomic Encyclopedia of Type Strains, Phase IV (KMG-IV): sequencing the most valuable type-strain genomes for metagenomic binning, comparative biology and taxonomic classification.</title>
        <authorList>
            <person name="Goeker M."/>
        </authorList>
    </citation>
    <scope>NUCLEOTIDE SEQUENCE [LARGE SCALE GENOMIC DNA]</scope>
    <source>
        <strain evidence="5 6">DSM 11275</strain>
    </source>
</reference>
<evidence type="ECO:0000256" key="2">
    <source>
        <dbReference type="ARBA" id="ARBA00022741"/>
    </source>
</evidence>
<dbReference type="InterPro" id="IPR027417">
    <property type="entry name" value="P-loop_NTPase"/>
</dbReference>
<evidence type="ECO:0000313" key="6">
    <source>
        <dbReference type="Proteomes" id="UP000539075"/>
    </source>
</evidence>
<dbReference type="Gene3D" id="3.40.50.300">
    <property type="entry name" value="P-loop containing nucleotide triphosphate hydrolases"/>
    <property type="match status" value="1"/>
</dbReference>
<dbReference type="Proteomes" id="UP000539075">
    <property type="component" value="Unassembled WGS sequence"/>
</dbReference>
<feature type="domain" description="AAA+ ATPase" evidence="4">
    <location>
        <begin position="71"/>
        <end position="224"/>
    </location>
</feature>
<name>A0A7W8FGA6_9BACT</name>
<proteinExistence type="inferred from homology"/>
<dbReference type="EMBL" id="JACHGO010000012">
    <property type="protein sequence ID" value="MBB5144798.1"/>
    <property type="molecule type" value="Genomic_DNA"/>
</dbReference>
<dbReference type="InterPro" id="IPR013615">
    <property type="entry name" value="CbbQ_C"/>
</dbReference>
<dbReference type="PANTHER" id="PTHR48103:SF2">
    <property type="entry name" value="MIDASIN"/>
    <property type="match status" value="1"/>
</dbReference>
<dbReference type="PANTHER" id="PTHR48103">
    <property type="entry name" value="MIDASIN-RELATED"/>
    <property type="match status" value="1"/>
</dbReference>
<dbReference type="InterPro" id="IPR003593">
    <property type="entry name" value="AAA+_ATPase"/>
</dbReference>